<sequence length="55" mass="6327">MAAKIYSNNSVIVFKVFNLIFPERSIAKPPMNKHKSSLAVSMYFVSNLSLFKRNF</sequence>
<evidence type="ECO:0000313" key="1">
    <source>
        <dbReference type="EMBL" id="SVC28833.1"/>
    </source>
</evidence>
<protein>
    <submittedName>
        <fullName evidence="1">Uncharacterized protein</fullName>
    </submittedName>
</protein>
<organism evidence="1">
    <name type="scientific">marine metagenome</name>
    <dbReference type="NCBI Taxonomy" id="408172"/>
    <lineage>
        <taxon>unclassified sequences</taxon>
        <taxon>metagenomes</taxon>
        <taxon>ecological metagenomes</taxon>
    </lineage>
</organism>
<name>A0A382KZ86_9ZZZZ</name>
<dbReference type="AlphaFoldDB" id="A0A382KZ86"/>
<reference evidence="1" key="1">
    <citation type="submission" date="2018-05" db="EMBL/GenBank/DDBJ databases">
        <authorList>
            <person name="Lanie J.A."/>
            <person name="Ng W.-L."/>
            <person name="Kazmierczak K.M."/>
            <person name="Andrzejewski T.M."/>
            <person name="Davidsen T.M."/>
            <person name="Wayne K.J."/>
            <person name="Tettelin H."/>
            <person name="Glass J.I."/>
            <person name="Rusch D."/>
            <person name="Podicherti R."/>
            <person name="Tsui H.-C.T."/>
            <person name="Winkler M.E."/>
        </authorList>
    </citation>
    <scope>NUCLEOTIDE SEQUENCE</scope>
</reference>
<dbReference type="EMBL" id="UINC01083279">
    <property type="protein sequence ID" value="SVC28833.1"/>
    <property type="molecule type" value="Genomic_DNA"/>
</dbReference>
<gene>
    <name evidence="1" type="ORF">METZ01_LOCUS281687</name>
</gene>
<proteinExistence type="predicted"/>
<accession>A0A382KZ86</accession>